<dbReference type="EMBL" id="CAFBOG010000087">
    <property type="protein sequence ID" value="CAB4981467.1"/>
    <property type="molecule type" value="Genomic_DNA"/>
</dbReference>
<feature type="compositionally biased region" description="Basic and acidic residues" evidence="1">
    <location>
        <begin position="10"/>
        <end position="25"/>
    </location>
</feature>
<evidence type="ECO:0000256" key="1">
    <source>
        <dbReference type="SAM" id="MobiDB-lite"/>
    </source>
</evidence>
<evidence type="ECO:0000313" key="2">
    <source>
        <dbReference type="EMBL" id="CAB4981467.1"/>
    </source>
</evidence>
<organism evidence="2">
    <name type="scientific">freshwater metagenome</name>
    <dbReference type="NCBI Taxonomy" id="449393"/>
    <lineage>
        <taxon>unclassified sequences</taxon>
        <taxon>metagenomes</taxon>
        <taxon>ecological metagenomes</taxon>
    </lineage>
</organism>
<proteinExistence type="predicted"/>
<gene>
    <name evidence="2" type="ORF">UFOPK3914_01047</name>
</gene>
<name>A0A6J7ML50_9ZZZZ</name>
<reference evidence="2" key="1">
    <citation type="submission" date="2020-05" db="EMBL/GenBank/DDBJ databases">
        <authorList>
            <person name="Chiriac C."/>
            <person name="Salcher M."/>
            <person name="Ghai R."/>
            <person name="Kavagutti S V."/>
        </authorList>
    </citation>
    <scope>NUCLEOTIDE SEQUENCE</scope>
</reference>
<accession>A0A6J7ML50</accession>
<sequence>MSPHTPTHKANGDSRTNHEGVTKDGLAREHGNDLRHHAKRRQHHDVHLGVTEDPEQMLPQERISTLGSIEECCAKHAIQGEEQERHGNNRKCKNQQHLNHKVHPGEHRHLHQRHARGTHVEHCYGQVDCRDSGPDTHDEQTNCVEVNARSGREGNPGVWCVIKPTPVCTAAKQP</sequence>
<dbReference type="AlphaFoldDB" id="A0A6J7ML50"/>
<feature type="region of interest" description="Disordered" evidence="1">
    <location>
        <begin position="1"/>
        <end position="25"/>
    </location>
</feature>
<protein>
    <submittedName>
        <fullName evidence="2">Unannotated protein</fullName>
    </submittedName>
</protein>